<gene>
    <name evidence="1" type="ORF">RL72_01591</name>
</gene>
<dbReference type="EMBL" id="JYIT01000072">
    <property type="protein sequence ID" value="KJL24868.1"/>
    <property type="molecule type" value="Genomic_DNA"/>
</dbReference>
<reference evidence="1 2" key="1">
    <citation type="submission" date="2015-02" db="EMBL/GenBank/DDBJ databases">
        <title>Draft genome sequences of ten Microbacterium spp. with emphasis on heavy metal contaminated environments.</title>
        <authorList>
            <person name="Corretto E."/>
        </authorList>
    </citation>
    <scope>NUCLEOTIDE SEQUENCE [LARGE SCALE GENOMIC DNA]</scope>
    <source>
        <strain evidence="1 2">DSM 23848</strain>
    </source>
</reference>
<proteinExistence type="predicted"/>
<sequence length="90" mass="10476">MSMNFEFNEDAFREMADSAVQKVAAEQTQDLERLRQQYTGQPLDRIRPALQQLFAKYDGSITEPELSEWAQLIHDGTRLEMTPSPIDWSR</sequence>
<dbReference type="PATRIC" id="fig|582680.7.peg.1629"/>
<name>A0A0F0KVG8_9MICO</name>
<comment type="caution">
    <text evidence="1">The sequence shown here is derived from an EMBL/GenBank/DDBJ whole genome shotgun (WGS) entry which is preliminary data.</text>
</comment>
<accession>A0A0F0KVG8</accession>
<keyword evidence="2" id="KW-1185">Reference proteome</keyword>
<evidence type="ECO:0000313" key="1">
    <source>
        <dbReference type="EMBL" id="KJL24868.1"/>
    </source>
</evidence>
<dbReference type="AlphaFoldDB" id="A0A0F0KVG8"/>
<dbReference type="Proteomes" id="UP000033448">
    <property type="component" value="Unassembled WGS sequence"/>
</dbReference>
<organism evidence="1 2">
    <name type="scientific">Microbacterium azadirachtae</name>
    <dbReference type="NCBI Taxonomy" id="582680"/>
    <lineage>
        <taxon>Bacteria</taxon>
        <taxon>Bacillati</taxon>
        <taxon>Actinomycetota</taxon>
        <taxon>Actinomycetes</taxon>
        <taxon>Micrococcales</taxon>
        <taxon>Microbacteriaceae</taxon>
        <taxon>Microbacterium</taxon>
    </lineage>
</organism>
<protein>
    <submittedName>
        <fullName evidence="1">Uncharacterized protein</fullName>
    </submittedName>
</protein>
<dbReference type="OrthoDB" id="4775007at2"/>
<evidence type="ECO:0000313" key="2">
    <source>
        <dbReference type="Proteomes" id="UP000033448"/>
    </source>
</evidence>
<dbReference type="RefSeq" id="WP_052674257.1">
    <property type="nucleotide sequence ID" value="NZ_JYIT01000072.1"/>
</dbReference>